<dbReference type="InterPro" id="IPR049349">
    <property type="entry name" value="DUF2264_N"/>
</dbReference>
<dbReference type="InterPro" id="IPR049237">
    <property type="entry name" value="DUF2264_C"/>
</dbReference>
<dbReference type="PIRSF" id="PIRSF014753">
    <property type="entry name" value="UCP014753"/>
    <property type="match status" value="1"/>
</dbReference>
<evidence type="ECO:0000313" key="4">
    <source>
        <dbReference type="Proteomes" id="UP001164790"/>
    </source>
</evidence>
<dbReference type="PANTHER" id="PTHR35339:SF4">
    <property type="entry name" value="LINALOOL DEHYDRATASE_ISOMERASE DOMAIN-CONTAINING PROTEIN"/>
    <property type="match status" value="1"/>
</dbReference>
<proteinExistence type="predicted"/>
<reference evidence="3" key="1">
    <citation type="submission" date="2022-10" db="EMBL/GenBank/DDBJ databases">
        <title>Comparative genomic analysis and in-vitro probiotic properties of the potential probiotic L. chiayiensis AACE 3.</title>
        <authorList>
            <person name="Kang X."/>
        </authorList>
    </citation>
    <scope>NUCLEOTIDE SEQUENCE</scope>
    <source>
        <strain evidence="3">AACE 3</strain>
    </source>
</reference>
<dbReference type="PANTHER" id="PTHR35339">
    <property type="entry name" value="LINALOOL DEHYDRATASE_ISOMERASE DOMAIN-CONTAINING PROTEIN"/>
    <property type="match status" value="1"/>
</dbReference>
<dbReference type="EMBL" id="CP107523">
    <property type="protein sequence ID" value="UYN56290.1"/>
    <property type="molecule type" value="Genomic_DNA"/>
</dbReference>
<dbReference type="Proteomes" id="UP001164790">
    <property type="component" value="Chromosome"/>
</dbReference>
<name>A0ABY6H4M6_9LACO</name>
<sequence>MQTKADLLQWLKQMVPGDLKYLDQSGAAYLPEIRELEAILRPLWAILPAYFSGEPLTTSEQFYLNELKRRVETGDLPAITTHNRQIAVELGVIAYALGTYRERFLNLFFAKGQKQFAAWLNTINDIEFPAGNWYFFLALINAALRRNHFPYSKEKLTDALDKIETFYKGNNWYTDGSNEQSDYYIAFAFHFYGMIYASFVDDDAAQLFRQRALGFAHDFQYWFDDQGRSLPFGRSLTYRFAHVSFWSAMVTTGLYRDSDFSLGQIKGIILRNFRFWQKQPIVVPAEHNLAIGYGYAQQVMAEDYNAPGSPMWAFKSLILLGLPADHAFWQVKEASLEKWHHVAETGPGFLIDHDDQQVTALSARQYANSPQLYRGTEKYSKFAYSTYFGFNVSRGQSGLSQFAIDSTLAFSIPGHDQYATRHVIDDAAVFSEYAVSKWRVWHDIQVVSYLIPVAANCHVRLHEIDTPYAVMTAEGGFPLANWNHKYNQSRISETVCVAYSDHGQSLIKSLAGTRQPLLVPQGPNTNLYSPEKNAIPVLTATLTAGQHVLGCLVFGDPNTKKQIAEVSLTMSDKAFELKMPGRLVTISRATPLKRRRKN</sequence>
<dbReference type="Pfam" id="PF20938">
    <property type="entry name" value="DUF2264_C"/>
    <property type="match status" value="1"/>
</dbReference>
<evidence type="ECO:0000259" key="2">
    <source>
        <dbReference type="Pfam" id="PF20938"/>
    </source>
</evidence>
<dbReference type="RefSeq" id="WP_263932533.1">
    <property type="nucleotide sequence ID" value="NZ_CP107523.1"/>
</dbReference>
<gene>
    <name evidence="3" type="ORF">OFW50_12605</name>
</gene>
<organism evidence="3 4">
    <name type="scientific">Lacticaseibacillus chiayiensis</name>
    <dbReference type="NCBI Taxonomy" id="2100821"/>
    <lineage>
        <taxon>Bacteria</taxon>
        <taxon>Bacillati</taxon>
        <taxon>Bacillota</taxon>
        <taxon>Bacilli</taxon>
        <taxon>Lactobacillales</taxon>
        <taxon>Lactobacillaceae</taxon>
        <taxon>Lacticaseibacillus</taxon>
    </lineage>
</organism>
<evidence type="ECO:0000259" key="1">
    <source>
        <dbReference type="Pfam" id="PF10022"/>
    </source>
</evidence>
<feature type="domain" description="DUF2264" evidence="1">
    <location>
        <begin position="21"/>
        <end position="335"/>
    </location>
</feature>
<evidence type="ECO:0000313" key="3">
    <source>
        <dbReference type="EMBL" id="UYN56290.1"/>
    </source>
</evidence>
<keyword evidence="4" id="KW-1185">Reference proteome</keyword>
<protein>
    <submittedName>
        <fullName evidence="3">DUF2264 domain-containing protein</fullName>
    </submittedName>
</protein>
<feature type="domain" description="DUF2264" evidence="2">
    <location>
        <begin position="356"/>
        <end position="562"/>
    </location>
</feature>
<dbReference type="Pfam" id="PF10022">
    <property type="entry name" value="DUF2264"/>
    <property type="match status" value="1"/>
</dbReference>
<accession>A0ABY6H4M6</accession>
<dbReference type="InterPro" id="IPR016624">
    <property type="entry name" value="UCP014753"/>
</dbReference>